<gene>
    <name evidence="2" type="ORF">GMJLKIPL_2548</name>
</gene>
<reference evidence="2" key="2">
    <citation type="submission" date="2021-08" db="EMBL/GenBank/DDBJ databases">
        <authorList>
            <person name="Tani A."/>
            <person name="Ola A."/>
            <person name="Ogura Y."/>
            <person name="Katsura K."/>
            <person name="Hayashi T."/>
        </authorList>
    </citation>
    <scope>NUCLEOTIDE SEQUENCE</scope>
    <source>
        <strain evidence="2">DSM 17168</strain>
    </source>
</reference>
<sequence length="106" mass="10978">MFVDASALVAILSREDGYEALTDCLDAAMAPMTSALAIFETVSAIARKKGIPVEIALTEVDALIKAAAIAVIPLGAREARAALLAFETFGKGRGHPAQLNTGDCFA</sequence>
<dbReference type="CDD" id="cd09871">
    <property type="entry name" value="PIN_MtVapC28-VapC30-like"/>
    <property type="match status" value="1"/>
</dbReference>
<evidence type="ECO:0000313" key="3">
    <source>
        <dbReference type="Proteomes" id="UP001055153"/>
    </source>
</evidence>
<dbReference type="EMBL" id="BPQQ01000029">
    <property type="protein sequence ID" value="GJE00625.1"/>
    <property type="molecule type" value="Genomic_DNA"/>
</dbReference>
<dbReference type="SUPFAM" id="SSF88723">
    <property type="entry name" value="PIN domain-like"/>
    <property type="match status" value="1"/>
</dbReference>
<name>A0ABQ4SDQ2_9HYPH</name>
<protein>
    <submittedName>
        <fullName evidence="2">Ribonuclease VapC42</fullName>
    </submittedName>
</protein>
<dbReference type="InterPro" id="IPR002716">
    <property type="entry name" value="PIN_dom"/>
</dbReference>
<dbReference type="InterPro" id="IPR029060">
    <property type="entry name" value="PIN-like_dom_sf"/>
</dbReference>
<evidence type="ECO:0000259" key="1">
    <source>
        <dbReference type="Pfam" id="PF01850"/>
    </source>
</evidence>
<reference evidence="2" key="1">
    <citation type="journal article" date="2021" name="Front. Microbiol.">
        <title>Comprehensive Comparative Genomics and Phenotyping of Methylobacterium Species.</title>
        <authorList>
            <person name="Alessa O."/>
            <person name="Ogura Y."/>
            <person name="Fujitani Y."/>
            <person name="Takami H."/>
            <person name="Hayashi T."/>
            <person name="Sahin N."/>
            <person name="Tani A."/>
        </authorList>
    </citation>
    <scope>NUCLEOTIDE SEQUENCE</scope>
    <source>
        <strain evidence="2">DSM 17168</strain>
    </source>
</reference>
<proteinExistence type="predicted"/>
<dbReference type="Proteomes" id="UP001055153">
    <property type="component" value="Unassembled WGS sequence"/>
</dbReference>
<keyword evidence="3" id="KW-1185">Reference proteome</keyword>
<accession>A0ABQ4SDQ2</accession>
<comment type="caution">
    <text evidence="2">The sequence shown here is derived from an EMBL/GenBank/DDBJ whole genome shotgun (WGS) entry which is preliminary data.</text>
</comment>
<feature type="domain" description="PIN" evidence="1">
    <location>
        <begin position="1"/>
        <end position="105"/>
    </location>
</feature>
<dbReference type="Pfam" id="PF01850">
    <property type="entry name" value="PIN"/>
    <property type="match status" value="1"/>
</dbReference>
<evidence type="ECO:0000313" key="2">
    <source>
        <dbReference type="EMBL" id="GJE00625.1"/>
    </source>
</evidence>
<dbReference type="RefSeq" id="WP_238235511.1">
    <property type="nucleotide sequence ID" value="NZ_BPQQ01000029.1"/>
</dbReference>
<dbReference type="Gene3D" id="3.40.50.1010">
    <property type="entry name" value="5'-nuclease"/>
    <property type="match status" value="1"/>
</dbReference>
<organism evidence="2 3">
    <name type="scientific">Methylobacterium isbiliense</name>
    <dbReference type="NCBI Taxonomy" id="315478"/>
    <lineage>
        <taxon>Bacteria</taxon>
        <taxon>Pseudomonadati</taxon>
        <taxon>Pseudomonadota</taxon>
        <taxon>Alphaproteobacteria</taxon>
        <taxon>Hyphomicrobiales</taxon>
        <taxon>Methylobacteriaceae</taxon>
        <taxon>Methylobacterium</taxon>
    </lineage>
</organism>